<reference evidence="2 3" key="1">
    <citation type="submission" date="2016-11" db="EMBL/GenBank/DDBJ databases">
        <authorList>
            <person name="Jaros S."/>
            <person name="Januszkiewicz K."/>
            <person name="Wedrychowicz H."/>
        </authorList>
    </citation>
    <scope>NUCLEOTIDE SEQUENCE [LARGE SCALE GENOMIC DNA]</scope>
    <source>
        <strain evidence="2 3">DSM 44666</strain>
    </source>
</reference>
<dbReference type="Proteomes" id="UP000184476">
    <property type="component" value="Unassembled WGS sequence"/>
</dbReference>
<keyword evidence="1" id="KW-1133">Transmembrane helix</keyword>
<sequence>MIVLRNLLISHLISLMIFFISLAYLMIGTKDTIDFYSYVSYFISNILPYVVVWSLLATGIERKLEDKGKKFSFYVYLSMGMGFSLIRYYYAHALNEPKLDDFNLFVLFTFISYWWLQQRIKKHISNKDLKLYMIKLLIAIPIGLVTFGLPFYLYLPNENAIIFIPMVSLIPMILFAPFAWIIDWRLQKKTRYQQIWLLLLHIIISCIYIIVHYLYEKINPVQTDEPFLLWTFNIPSYLATGVIFWILTLLIGRISFTHR</sequence>
<keyword evidence="3" id="KW-1185">Reference proteome</keyword>
<protein>
    <submittedName>
        <fullName evidence="2">Uncharacterized protein</fullName>
    </submittedName>
</protein>
<feature type="transmembrane region" description="Helical" evidence="1">
    <location>
        <begin position="227"/>
        <end position="251"/>
    </location>
</feature>
<proteinExistence type="predicted"/>
<gene>
    <name evidence="2" type="ORF">SAMN05444392_11199</name>
</gene>
<dbReference type="EMBL" id="FQVL01000011">
    <property type="protein sequence ID" value="SHF24161.1"/>
    <property type="molecule type" value="Genomic_DNA"/>
</dbReference>
<feature type="transmembrane region" description="Helical" evidence="1">
    <location>
        <begin position="39"/>
        <end position="59"/>
    </location>
</feature>
<feature type="transmembrane region" description="Helical" evidence="1">
    <location>
        <begin position="132"/>
        <end position="154"/>
    </location>
</feature>
<feature type="transmembrane region" description="Helical" evidence="1">
    <location>
        <begin position="160"/>
        <end position="182"/>
    </location>
</feature>
<dbReference type="RefSeq" id="WP_073156456.1">
    <property type="nucleotide sequence ID" value="NZ_FQVL01000011.1"/>
</dbReference>
<evidence type="ECO:0000313" key="2">
    <source>
        <dbReference type="EMBL" id="SHF24161.1"/>
    </source>
</evidence>
<feature type="transmembrane region" description="Helical" evidence="1">
    <location>
        <begin position="102"/>
        <end position="120"/>
    </location>
</feature>
<evidence type="ECO:0000313" key="3">
    <source>
        <dbReference type="Proteomes" id="UP000184476"/>
    </source>
</evidence>
<dbReference type="AlphaFoldDB" id="A0A1M5A1R4"/>
<accession>A0A1M5A1R4</accession>
<name>A0A1M5A1R4_9BACL</name>
<feature type="transmembrane region" description="Helical" evidence="1">
    <location>
        <begin position="194"/>
        <end position="215"/>
    </location>
</feature>
<feature type="transmembrane region" description="Helical" evidence="1">
    <location>
        <begin position="7"/>
        <end position="27"/>
    </location>
</feature>
<dbReference type="STRING" id="112248.SAMN05444392_11199"/>
<organism evidence="2 3">
    <name type="scientific">Seinonella peptonophila</name>
    <dbReference type="NCBI Taxonomy" id="112248"/>
    <lineage>
        <taxon>Bacteria</taxon>
        <taxon>Bacillati</taxon>
        <taxon>Bacillota</taxon>
        <taxon>Bacilli</taxon>
        <taxon>Bacillales</taxon>
        <taxon>Thermoactinomycetaceae</taxon>
        <taxon>Seinonella</taxon>
    </lineage>
</organism>
<feature type="transmembrane region" description="Helical" evidence="1">
    <location>
        <begin position="71"/>
        <end position="90"/>
    </location>
</feature>
<evidence type="ECO:0000256" key="1">
    <source>
        <dbReference type="SAM" id="Phobius"/>
    </source>
</evidence>
<keyword evidence="1" id="KW-0812">Transmembrane</keyword>
<keyword evidence="1" id="KW-0472">Membrane</keyword>